<dbReference type="SMART" id="SM00839">
    <property type="entry name" value="ELFV_dehydrog"/>
    <property type="match status" value="1"/>
</dbReference>
<dbReference type="GO" id="GO:0006538">
    <property type="term" value="P:L-glutamate catabolic process"/>
    <property type="evidence" value="ECO:0007669"/>
    <property type="project" value="TreeGrafter"/>
</dbReference>
<evidence type="ECO:0000256" key="4">
    <source>
        <dbReference type="PIRSR" id="PIRSR000185-1"/>
    </source>
</evidence>
<dbReference type="Proteomes" id="UP000503011">
    <property type="component" value="Chromosome"/>
</dbReference>
<sequence>MPAEGVDSGDILAEMDEWGPEKVVCVHDRRLGMRGVLVVDNTARGMGKGGTRMSPTLTVAEVARLARAMTWKWAAVDLLFGGAKAGIRADPASPPSAKEEILRSFARRLRNEVPGEYVFGLDMGLTEHDAAIVADELGPGTAVGTPAELGGLPYDQLGITGYGVAEAADAAGAWLGRPLAGSHVAIQGFGAVGRAVARRVTELGGTVVAVSTVRGGLHRAGGLDVAALTAAAESAGDHCVDDPSAFGATAVTARDVLFVDADVLVPAAVQDVLDAADADRVRARLVVEGANLPTSGAAQAALAGRGVTVVPDTIANAGGAIAAGYAMDARRSAFAPDPAVAFATVAGKIRSNTDQVLTAAARDGITPHAAAHRLAQRRVRQAMLHKGQIRAGAGDR</sequence>
<dbReference type="PRINTS" id="PR00082">
    <property type="entry name" value="GLFDHDRGNASE"/>
</dbReference>
<keyword evidence="2 3" id="KW-0560">Oxidoreductase</keyword>
<feature type="domain" description="Glutamate/phenylalanine/leucine/valine/L-tryptophan dehydrogenase C-terminal" evidence="8">
    <location>
        <begin position="151"/>
        <end position="387"/>
    </location>
</feature>
<dbReference type="PROSITE" id="PS00074">
    <property type="entry name" value="GLFV_DEHYDROGENASE"/>
    <property type="match status" value="1"/>
</dbReference>
<feature type="binding site" evidence="5">
    <location>
        <position position="72"/>
    </location>
    <ligand>
        <name>substrate</name>
    </ligand>
</feature>
<dbReference type="AlphaFoldDB" id="A0A6F8Z1V5"/>
<dbReference type="InterPro" id="IPR006095">
    <property type="entry name" value="Glu/Leu/Phe/Val/Trp_DH"/>
</dbReference>
<dbReference type="InterPro" id="IPR020082">
    <property type="entry name" value="S-Ado-L-homoCys_hydrolase_CS"/>
</dbReference>
<evidence type="ECO:0000256" key="5">
    <source>
        <dbReference type="PIRSR" id="PIRSR000185-2"/>
    </source>
</evidence>
<dbReference type="GO" id="GO:0004352">
    <property type="term" value="F:glutamate dehydrogenase (NAD+) activity"/>
    <property type="evidence" value="ECO:0007669"/>
    <property type="project" value="TreeGrafter"/>
</dbReference>
<dbReference type="PROSITE" id="PS00739">
    <property type="entry name" value="ADOHCYASE_2"/>
    <property type="match status" value="1"/>
</dbReference>
<dbReference type="InterPro" id="IPR036291">
    <property type="entry name" value="NAD(P)-bd_dom_sf"/>
</dbReference>
<comment type="similarity">
    <text evidence="1 3 7">Belongs to the Glu/Leu/Phe/Val dehydrogenases family.</text>
</comment>
<evidence type="ECO:0000313" key="10">
    <source>
        <dbReference type="Proteomes" id="UP000503011"/>
    </source>
</evidence>
<feature type="binding site" evidence="5">
    <location>
        <position position="160"/>
    </location>
    <ligand>
        <name>NAD(+)</name>
        <dbReference type="ChEBI" id="CHEBI:57540"/>
    </ligand>
</feature>
<dbReference type="EMBL" id="AP022871">
    <property type="protein sequence ID" value="BCB92081.1"/>
    <property type="molecule type" value="Genomic_DNA"/>
</dbReference>
<keyword evidence="10" id="KW-1185">Reference proteome</keyword>
<dbReference type="InterPro" id="IPR046346">
    <property type="entry name" value="Aminoacid_DH-like_N_sf"/>
</dbReference>
<evidence type="ECO:0000256" key="1">
    <source>
        <dbReference type="ARBA" id="ARBA00006382"/>
    </source>
</evidence>
<proteinExistence type="inferred from homology"/>
<keyword evidence="5" id="KW-0520">NAD</keyword>
<feature type="binding site" evidence="5">
    <location>
        <position position="48"/>
    </location>
    <ligand>
        <name>substrate</name>
    </ligand>
</feature>
<dbReference type="SUPFAM" id="SSF53223">
    <property type="entry name" value="Aminoacid dehydrogenase-like, N-terminal domain"/>
    <property type="match status" value="1"/>
</dbReference>
<gene>
    <name evidence="9" type="ORF">Psuf_093940</name>
</gene>
<dbReference type="Pfam" id="PF02812">
    <property type="entry name" value="ELFV_dehydrog_N"/>
    <property type="match status" value="1"/>
</dbReference>
<dbReference type="RefSeq" id="WP_197946299.1">
    <property type="nucleotide sequence ID" value="NZ_AP022871.1"/>
</dbReference>
<organism evidence="9 10">
    <name type="scientific">Phytohabitans suffuscus</name>
    <dbReference type="NCBI Taxonomy" id="624315"/>
    <lineage>
        <taxon>Bacteria</taxon>
        <taxon>Bacillati</taxon>
        <taxon>Actinomycetota</taxon>
        <taxon>Actinomycetes</taxon>
        <taxon>Micromonosporales</taxon>
        <taxon>Micromonosporaceae</taxon>
    </lineage>
</organism>
<dbReference type="GO" id="GO:0000166">
    <property type="term" value="F:nucleotide binding"/>
    <property type="evidence" value="ECO:0007669"/>
    <property type="project" value="UniProtKB-KW"/>
</dbReference>
<protein>
    <recommendedName>
        <fullName evidence="3">Glutamate dehydrogenase</fullName>
    </recommendedName>
</protein>
<evidence type="ECO:0000256" key="6">
    <source>
        <dbReference type="PIRSR" id="PIRSR000185-3"/>
    </source>
</evidence>
<reference evidence="9 10" key="2">
    <citation type="submission" date="2020-03" db="EMBL/GenBank/DDBJ databases">
        <authorList>
            <person name="Ichikawa N."/>
            <person name="Kimura A."/>
            <person name="Kitahashi Y."/>
            <person name="Uohara A."/>
        </authorList>
    </citation>
    <scope>NUCLEOTIDE SEQUENCE [LARGE SCALE GENOMIC DNA]</scope>
    <source>
        <strain evidence="9 10">NBRC 105367</strain>
    </source>
</reference>
<keyword evidence="5" id="KW-0547">Nucleotide-binding</keyword>
<feature type="active site" description="Proton donor" evidence="4">
    <location>
        <position position="84"/>
    </location>
</feature>
<evidence type="ECO:0000259" key="8">
    <source>
        <dbReference type="SMART" id="SM00839"/>
    </source>
</evidence>
<dbReference type="KEGG" id="psuu:Psuf_093940"/>
<dbReference type="Gene3D" id="3.40.50.10860">
    <property type="entry name" value="Leucine Dehydrogenase, chain A, domain 1"/>
    <property type="match status" value="1"/>
</dbReference>
<dbReference type="InterPro" id="IPR006096">
    <property type="entry name" value="Glu/Leu/Phe/Val/Trp_DH_C"/>
</dbReference>
<evidence type="ECO:0000313" key="9">
    <source>
        <dbReference type="EMBL" id="BCB92081.1"/>
    </source>
</evidence>
<dbReference type="PANTHER" id="PTHR11606:SF13">
    <property type="entry name" value="GLUTAMATE DEHYDROGENASE 1, MITOCHONDRIAL"/>
    <property type="match status" value="1"/>
</dbReference>
<dbReference type="InterPro" id="IPR014362">
    <property type="entry name" value="Glu_DH"/>
</dbReference>
<evidence type="ECO:0000256" key="2">
    <source>
        <dbReference type="ARBA" id="ARBA00023002"/>
    </source>
</evidence>
<dbReference type="SUPFAM" id="SSF51735">
    <property type="entry name" value="NAD(P)-binding Rossmann-fold domains"/>
    <property type="match status" value="1"/>
</dbReference>
<evidence type="ECO:0000256" key="7">
    <source>
        <dbReference type="RuleBase" id="RU004417"/>
    </source>
</evidence>
<dbReference type="InterPro" id="IPR006097">
    <property type="entry name" value="Glu/Leu/Phe/Val/Trp_DH_dimer"/>
</dbReference>
<dbReference type="PANTHER" id="PTHR11606">
    <property type="entry name" value="GLUTAMATE DEHYDROGENASE"/>
    <property type="match status" value="1"/>
</dbReference>
<reference evidence="9 10" key="1">
    <citation type="submission" date="2020-03" db="EMBL/GenBank/DDBJ databases">
        <title>Whole genome shotgun sequence of Phytohabitans suffuscus NBRC 105367.</title>
        <authorList>
            <person name="Komaki H."/>
            <person name="Tamura T."/>
        </authorList>
    </citation>
    <scope>NUCLEOTIDE SEQUENCE [LARGE SCALE GENOMIC DNA]</scope>
    <source>
        <strain evidence="9 10">NBRC 105367</strain>
    </source>
</reference>
<name>A0A6F8Z1V5_9ACTN</name>
<dbReference type="Pfam" id="PF00208">
    <property type="entry name" value="ELFV_dehydrog"/>
    <property type="match status" value="1"/>
</dbReference>
<dbReference type="Gene3D" id="3.40.50.720">
    <property type="entry name" value="NAD(P)-binding Rossmann-like Domain"/>
    <property type="match status" value="1"/>
</dbReference>
<dbReference type="PIRSF" id="PIRSF000185">
    <property type="entry name" value="Glu_DH"/>
    <property type="match status" value="1"/>
</dbReference>
<dbReference type="InterPro" id="IPR033524">
    <property type="entry name" value="Glu/Leu/Phe/Val_DH_AS"/>
</dbReference>
<evidence type="ECO:0000256" key="3">
    <source>
        <dbReference type="PIRNR" id="PIRNR000185"/>
    </source>
</evidence>
<feature type="site" description="Important for catalysis" evidence="6">
    <location>
        <position position="122"/>
    </location>
</feature>
<accession>A0A6F8Z1V5</accession>